<comment type="caution">
    <text evidence="1">The sequence shown here is derived from an EMBL/GenBank/DDBJ whole genome shotgun (WGS) entry which is preliminary data.</text>
</comment>
<dbReference type="PATRIC" id="fig|742737.3.peg.2895"/>
<accession>G5IHB7</accession>
<reference evidence="1 2" key="1">
    <citation type="submission" date="2011-08" db="EMBL/GenBank/DDBJ databases">
        <title>The Genome Sequence of Clostridium hathewayi WAL-18680.</title>
        <authorList>
            <consortium name="The Broad Institute Genome Sequencing Platform"/>
            <person name="Earl A."/>
            <person name="Ward D."/>
            <person name="Feldgarden M."/>
            <person name="Gevers D."/>
            <person name="Finegold S.M."/>
            <person name="Summanen P.H."/>
            <person name="Molitoris D.R."/>
            <person name="Song M."/>
            <person name="Daigneault M."/>
            <person name="Allen-Vercoe E."/>
            <person name="Young S.K."/>
            <person name="Zeng Q."/>
            <person name="Gargeya S."/>
            <person name="Fitzgerald M."/>
            <person name="Haas B."/>
            <person name="Abouelleil A."/>
            <person name="Alvarado L."/>
            <person name="Arachchi H.M."/>
            <person name="Berlin A."/>
            <person name="Brown A."/>
            <person name="Chapman S.B."/>
            <person name="Chen Z."/>
            <person name="Dunbar C."/>
            <person name="Freedman E."/>
            <person name="Gearin G."/>
            <person name="Gellesch M."/>
            <person name="Goldberg J."/>
            <person name="Griggs A."/>
            <person name="Gujja S."/>
            <person name="Heiman D."/>
            <person name="Howarth C."/>
            <person name="Larson L."/>
            <person name="Lui A."/>
            <person name="MacDonald P.J.P."/>
            <person name="Montmayeur A."/>
            <person name="Murphy C."/>
            <person name="Neiman D."/>
            <person name="Pearson M."/>
            <person name="Priest M."/>
            <person name="Roberts A."/>
            <person name="Saif S."/>
            <person name="Shea T."/>
            <person name="Shenoy N."/>
            <person name="Sisk P."/>
            <person name="Stolte C."/>
            <person name="Sykes S."/>
            <person name="Wortman J."/>
            <person name="Nusbaum C."/>
            <person name="Birren B."/>
        </authorList>
    </citation>
    <scope>NUCLEOTIDE SEQUENCE [LARGE SCALE GENOMIC DNA]</scope>
    <source>
        <strain evidence="1 2">WAL-18680</strain>
    </source>
</reference>
<dbReference type="EMBL" id="ADLN01000075">
    <property type="protein sequence ID" value="EHI59188.1"/>
    <property type="molecule type" value="Genomic_DNA"/>
</dbReference>
<proteinExistence type="predicted"/>
<dbReference type="AlphaFoldDB" id="G5IHB7"/>
<evidence type="ECO:0000313" key="2">
    <source>
        <dbReference type="Proteomes" id="UP000005384"/>
    </source>
</evidence>
<organism evidence="1 2">
    <name type="scientific">Hungatella hathewayi WAL-18680</name>
    <dbReference type="NCBI Taxonomy" id="742737"/>
    <lineage>
        <taxon>Bacteria</taxon>
        <taxon>Bacillati</taxon>
        <taxon>Bacillota</taxon>
        <taxon>Clostridia</taxon>
        <taxon>Lachnospirales</taxon>
        <taxon>Lachnospiraceae</taxon>
        <taxon>Hungatella</taxon>
    </lineage>
</organism>
<evidence type="ECO:0000313" key="1">
    <source>
        <dbReference type="EMBL" id="EHI59188.1"/>
    </source>
</evidence>
<gene>
    <name evidence="1" type="ORF">HMPREF9473_02895</name>
</gene>
<dbReference type="RefSeq" id="WP_006780873.1">
    <property type="nucleotide sequence ID" value="NZ_CP040506.1"/>
</dbReference>
<dbReference type="OrthoDB" id="9796949at2"/>
<keyword evidence="2" id="KW-1185">Reference proteome</keyword>
<name>G5IHB7_9FIRM</name>
<protein>
    <submittedName>
        <fullName evidence="1">Uncharacterized protein</fullName>
    </submittedName>
</protein>
<dbReference type="Proteomes" id="UP000005384">
    <property type="component" value="Unassembled WGS sequence"/>
</dbReference>
<sequence length="104" mass="11585">MSAFGIGTNVREVDSGEVRGRQIEIACKTWFTSTGSPRPLSFKYEGDDGMIQSVAVAEIVSSEDKNYSGIPSKEYKCRAIIGGLLHEFKLVFYLESCRWVMVLP</sequence>
<dbReference type="HOGENOM" id="CLU_2192484_0_0_9"/>